<gene>
    <name evidence="1" type="ORF">GS4_08_00930</name>
</gene>
<name>M0QG04_9ACTN</name>
<dbReference type="Proteomes" id="UP000011666">
    <property type="component" value="Unassembled WGS sequence"/>
</dbReference>
<dbReference type="RefSeq" id="WP_007618770.1">
    <property type="nucleotide sequence ID" value="NZ_BANX01000008.1"/>
</dbReference>
<proteinExistence type="predicted"/>
<keyword evidence="2" id="KW-1185">Reference proteome</keyword>
<sequence length="65" mass="6791">MATKSVRDVQVGDRIVHDGGLFSVAGSHAGDSDGWQLDVESDTGARTTLAFEGDATVQTEDNIAI</sequence>
<dbReference type="EMBL" id="BANX01000008">
    <property type="protein sequence ID" value="GAC67508.1"/>
    <property type="molecule type" value="Genomic_DNA"/>
</dbReference>
<evidence type="ECO:0000313" key="1">
    <source>
        <dbReference type="EMBL" id="GAC67508.1"/>
    </source>
</evidence>
<protein>
    <submittedName>
        <fullName evidence="1">Uncharacterized protein</fullName>
    </submittedName>
</protein>
<dbReference type="AlphaFoldDB" id="M0QG04"/>
<organism evidence="1 2">
    <name type="scientific">Gordonia soli NBRC 108243</name>
    <dbReference type="NCBI Taxonomy" id="1223545"/>
    <lineage>
        <taxon>Bacteria</taxon>
        <taxon>Bacillati</taxon>
        <taxon>Actinomycetota</taxon>
        <taxon>Actinomycetes</taxon>
        <taxon>Mycobacteriales</taxon>
        <taxon>Gordoniaceae</taxon>
        <taxon>Gordonia</taxon>
    </lineage>
</organism>
<comment type="caution">
    <text evidence="1">The sequence shown here is derived from an EMBL/GenBank/DDBJ whole genome shotgun (WGS) entry which is preliminary data.</text>
</comment>
<accession>M0QG04</accession>
<reference evidence="1 2" key="1">
    <citation type="submission" date="2013-01" db="EMBL/GenBank/DDBJ databases">
        <title>Whole genome shotgun sequence of Gordonia soli NBRC 108243.</title>
        <authorList>
            <person name="Isaki-Nakamura S."/>
            <person name="Hosoyama A."/>
            <person name="Tsuchikane K."/>
            <person name="Ando Y."/>
            <person name="Baba S."/>
            <person name="Ohji S."/>
            <person name="Hamada M."/>
            <person name="Tamura T."/>
            <person name="Yamazoe A."/>
            <person name="Yamazaki S."/>
            <person name="Fujita N."/>
        </authorList>
    </citation>
    <scope>NUCLEOTIDE SEQUENCE [LARGE SCALE GENOMIC DNA]</scope>
    <source>
        <strain evidence="1 2">NBRC 108243</strain>
    </source>
</reference>
<evidence type="ECO:0000313" key="2">
    <source>
        <dbReference type="Proteomes" id="UP000011666"/>
    </source>
</evidence>